<dbReference type="GO" id="GO:0046279">
    <property type="term" value="P:3,4-dihydroxybenzoate biosynthetic process"/>
    <property type="evidence" value="ECO:0007669"/>
    <property type="project" value="TreeGrafter"/>
</dbReference>
<evidence type="ECO:0000256" key="4">
    <source>
        <dbReference type="ARBA" id="ARBA00023270"/>
    </source>
</evidence>
<name>Z9JX91_9MICO</name>
<dbReference type="PATRIC" id="fig|396014.3.peg.446"/>
<keyword evidence="3 5" id="KW-0456">Lyase</keyword>
<feature type="binding site" evidence="5">
    <location>
        <position position="79"/>
    </location>
    <ligand>
        <name>3-dehydroquinate</name>
        <dbReference type="ChEBI" id="CHEBI:32364"/>
    </ligand>
</feature>
<dbReference type="GO" id="GO:0009423">
    <property type="term" value="P:chorismate biosynthetic process"/>
    <property type="evidence" value="ECO:0007669"/>
    <property type="project" value="UniProtKB-UniRule"/>
</dbReference>
<comment type="similarity">
    <text evidence="5">Belongs to the type-I 3-dehydroquinase family.</text>
</comment>
<keyword evidence="5" id="KW-0028">Amino-acid biosynthesis</keyword>
<evidence type="ECO:0000256" key="5">
    <source>
        <dbReference type="HAMAP-Rule" id="MF_00214"/>
    </source>
</evidence>
<evidence type="ECO:0000256" key="2">
    <source>
        <dbReference type="ARBA" id="ARBA00023141"/>
    </source>
</evidence>
<comment type="function">
    <text evidence="5">Involved in the third step of the chorismate pathway, which leads to the biosynthesis of aromatic amino acids. Catalyzes the cis-dehydration of 3-dehydroquinate (DHQ) and introduces the first double bond of the aromatic ring to yield 3-dehydroshikimate.</text>
</comment>
<dbReference type="eggNOG" id="COG0710">
    <property type="taxonomic scope" value="Bacteria"/>
</dbReference>
<dbReference type="OrthoDB" id="9813659at2"/>
<gene>
    <name evidence="5" type="primary">aroD</name>
    <name evidence="6" type="ORF">BF93_07270</name>
</gene>
<dbReference type="CDD" id="cd00502">
    <property type="entry name" value="DHQase_I"/>
    <property type="match status" value="1"/>
</dbReference>
<dbReference type="GO" id="GO:0009073">
    <property type="term" value="P:aromatic amino acid family biosynthetic process"/>
    <property type="evidence" value="ECO:0007669"/>
    <property type="project" value="UniProtKB-KW"/>
</dbReference>
<keyword evidence="7" id="KW-1185">Reference proteome</keyword>
<accession>Z9JX91</accession>
<comment type="subunit">
    <text evidence="5">Homodimer.</text>
</comment>
<comment type="caution">
    <text evidence="5">Lacks conserved residue(s) required for the propagation of feature annotation.</text>
</comment>
<feature type="binding site" evidence="5">
    <location>
        <begin position="43"/>
        <end position="45"/>
    </location>
    <ligand>
        <name>3-dehydroquinate</name>
        <dbReference type="ChEBI" id="CHEBI:32364"/>
    </ligand>
</feature>
<dbReference type="RefSeq" id="WP_038370270.1">
    <property type="nucleotide sequence ID" value="NZ_BAAAOW010000001.1"/>
</dbReference>
<keyword evidence="2 5" id="KW-0057">Aromatic amino acid biosynthesis</keyword>
<reference evidence="6 7" key="1">
    <citation type="submission" date="2014-02" db="EMBL/GenBank/DDBJ databases">
        <title>Genome sequence of Brachybacterium phenoliresistens strain W13A50.</title>
        <authorList>
            <person name="Wang X."/>
        </authorList>
    </citation>
    <scope>NUCLEOTIDE SEQUENCE [LARGE SCALE GENOMIC DNA]</scope>
    <source>
        <strain evidence="6 7">W13A50</strain>
    </source>
</reference>
<keyword evidence="4 5" id="KW-0704">Schiff base</keyword>
<dbReference type="InterPro" id="IPR001381">
    <property type="entry name" value="DHquinase_I"/>
</dbReference>
<organism evidence="6 7">
    <name type="scientific">Brachybacterium phenoliresistens</name>
    <dbReference type="NCBI Taxonomy" id="396014"/>
    <lineage>
        <taxon>Bacteria</taxon>
        <taxon>Bacillati</taxon>
        <taxon>Actinomycetota</taxon>
        <taxon>Actinomycetes</taxon>
        <taxon>Micrococcales</taxon>
        <taxon>Dermabacteraceae</taxon>
        <taxon>Brachybacterium</taxon>
    </lineage>
</organism>
<comment type="caution">
    <text evidence="6">The sequence shown here is derived from an EMBL/GenBank/DDBJ whole genome shotgun (WGS) entry which is preliminary data.</text>
</comment>
<comment type="pathway">
    <text evidence="5">Metabolic intermediate biosynthesis; chorismate biosynthesis; chorismate from D-erythrose 4-phosphate and phosphoenolpyruvate: step 3/7.</text>
</comment>
<dbReference type="NCBIfam" id="TIGR01093">
    <property type="entry name" value="aroD"/>
    <property type="match status" value="1"/>
</dbReference>
<feature type="active site" description="Schiff-base intermediate with substrate" evidence="5">
    <location>
        <position position="167"/>
    </location>
</feature>
<proteinExistence type="inferred from homology"/>
<evidence type="ECO:0000313" key="6">
    <source>
        <dbReference type="EMBL" id="EWS82814.1"/>
    </source>
</evidence>
<dbReference type="PANTHER" id="PTHR43699:SF1">
    <property type="entry name" value="3-DEHYDROQUINATE DEHYDRATASE"/>
    <property type="match status" value="1"/>
</dbReference>
<dbReference type="PANTHER" id="PTHR43699">
    <property type="entry name" value="3-DEHYDROQUINATE DEHYDRATASE"/>
    <property type="match status" value="1"/>
</dbReference>
<comment type="catalytic activity">
    <reaction evidence="1 5">
        <text>3-dehydroquinate = 3-dehydroshikimate + H2O</text>
        <dbReference type="Rhea" id="RHEA:21096"/>
        <dbReference type="ChEBI" id="CHEBI:15377"/>
        <dbReference type="ChEBI" id="CHEBI:16630"/>
        <dbReference type="ChEBI" id="CHEBI:32364"/>
        <dbReference type="EC" id="4.2.1.10"/>
    </reaction>
</comment>
<dbReference type="SUPFAM" id="SSF51569">
    <property type="entry name" value="Aldolase"/>
    <property type="match status" value="1"/>
</dbReference>
<feature type="binding site" evidence="5">
    <location>
        <position position="209"/>
    </location>
    <ligand>
        <name>3-dehydroquinate</name>
        <dbReference type="ChEBI" id="CHEBI:32364"/>
    </ligand>
</feature>
<dbReference type="GO" id="GO:0008652">
    <property type="term" value="P:amino acid biosynthetic process"/>
    <property type="evidence" value="ECO:0007669"/>
    <property type="project" value="UniProtKB-KW"/>
</dbReference>
<evidence type="ECO:0000313" key="7">
    <source>
        <dbReference type="Proteomes" id="UP000023067"/>
    </source>
</evidence>
<dbReference type="HAMAP" id="MF_00214">
    <property type="entry name" value="AroD"/>
    <property type="match status" value="1"/>
</dbReference>
<dbReference type="AlphaFoldDB" id="Z9JX91"/>
<dbReference type="UniPathway" id="UPA00053">
    <property type="reaction ID" value="UER00086"/>
</dbReference>
<dbReference type="STRING" id="396014.BF93_07270"/>
<evidence type="ECO:0000256" key="1">
    <source>
        <dbReference type="ARBA" id="ARBA00001864"/>
    </source>
</evidence>
<dbReference type="InterPro" id="IPR013785">
    <property type="entry name" value="Aldolase_TIM"/>
</dbReference>
<dbReference type="EMBL" id="JDYK01000002">
    <property type="protein sequence ID" value="EWS82814.1"/>
    <property type="molecule type" value="Genomic_DNA"/>
</dbReference>
<feature type="active site" description="Proton donor/acceptor" evidence="5">
    <location>
        <position position="140"/>
    </location>
</feature>
<feature type="binding site" evidence="5">
    <location>
        <position position="228"/>
    </location>
    <ligand>
        <name>3-dehydroquinate</name>
        <dbReference type="ChEBI" id="CHEBI:32364"/>
    </ligand>
</feature>
<evidence type="ECO:0000256" key="3">
    <source>
        <dbReference type="ARBA" id="ARBA00023239"/>
    </source>
</evidence>
<dbReference type="EC" id="4.2.1.10" evidence="5"/>
<sequence length="247" mass="24850">MIPAAPLDGSGPTAVIVPVTAADPARLAQEVRTAADAAPDLLEWRADPLLAAGHAGAVASLAQTVREAAGDIPLLVTVRTRAEGGAADLTGVATTTLHERLLATGAADLLDVEMLTDPTAARASLEAAHRAGVRVVGSHHRFDATPDEDEMVAALHRIATAGADVAKLAVMPHSPQDVLALMRATLRAHEELPVPVVTMSMGPLGALSRLSGPLTGSAATFATVGAASAPGQLTLAQVRAALAALAG</sequence>
<feature type="binding site" evidence="5">
    <location>
        <position position="232"/>
    </location>
    <ligand>
        <name>3-dehydroquinate</name>
        <dbReference type="ChEBI" id="CHEBI:32364"/>
    </ligand>
</feature>
<dbReference type="Gene3D" id="3.20.20.70">
    <property type="entry name" value="Aldolase class I"/>
    <property type="match status" value="1"/>
</dbReference>
<dbReference type="InterPro" id="IPR050146">
    <property type="entry name" value="Type-I_3-dehydroquinase"/>
</dbReference>
<dbReference type="Proteomes" id="UP000023067">
    <property type="component" value="Unassembled WGS sequence"/>
</dbReference>
<dbReference type="GO" id="GO:0003855">
    <property type="term" value="F:3-dehydroquinate dehydratase activity"/>
    <property type="evidence" value="ECO:0007669"/>
    <property type="project" value="UniProtKB-UniRule"/>
</dbReference>
<dbReference type="FunFam" id="3.20.20.70:FF:000047">
    <property type="entry name" value="3-dehydroquinate dehydratase"/>
    <property type="match status" value="1"/>
</dbReference>
<dbReference type="HOGENOM" id="CLU_064444_0_0_11"/>
<dbReference type="Pfam" id="PF01487">
    <property type="entry name" value="DHquinase_I"/>
    <property type="match status" value="1"/>
</dbReference>
<protein>
    <recommendedName>
        <fullName evidence="5">3-dehydroquinate dehydratase</fullName>
        <shortName evidence="5">3-dehydroquinase</shortName>
        <ecNumber evidence="5">4.2.1.10</ecNumber>
    </recommendedName>
    <alternativeName>
        <fullName evidence="5">Type I DHQase</fullName>
    </alternativeName>
    <alternativeName>
        <fullName evidence="5">Type I dehydroquinase</fullName>
        <shortName evidence="5">DHQ1</shortName>
    </alternativeName>
</protein>